<evidence type="ECO:0000313" key="3">
    <source>
        <dbReference type="Proteomes" id="UP001149165"/>
    </source>
</evidence>
<dbReference type="Proteomes" id="UP001149165">
    <property type="component" value="Unassembled WGS sequence"/>
</dbReference>
<sequence length="421" mass="46300">MFQLSTDAEFAFVLETVLSMSNTQGAQTGEVLRAASQITPGDYESWYKEFKVLGDAIHARAAGVNATRFPVSAREAYFRSSTYYRNAPFFLHANRTDPRINKLGALSVADFDKAAALLPIPGEKFSLPATSTNVPNGNFTVPVRFFKGQDCPGKVPTVIVGTGYDASQEDSYHEMGIEILERGWNVITYEGPGQPTVLREQNLGFIPDWWNVVSPIVDYLETRKDVDMDQVALVGISFGGGLAPLAASREHRLSAVLSVDAMNDLYSLYATQLPTELLELYKNGDYKEFDDYMLGLETSTSLSTHDRWTISQGLFTFNTDSPSNWFGRLPAFTANATVLQNITCPVFVGEGENDTSAPGQAEDMVKALGNQSTYCLFRTDVGAGEHCQIGAESHLAQVTLDWLADVWDGIDLPANLTDRIY</sequence>
<accession>A0A9W9GD86</accession>
<feature type="domain" description="Xaa-Pro dipeptidyl-peptidase-like" evidence="1">
    <location>
        <begin position="153"/>
        <end position="387"/>
    </location>
</feature>
<keyword evidence="3" id="KW-1185">Reference proteome</keyword>
<dbReference type="Gene3D" id="3.40.50.1820">
    <property type="entry name" value="alpha/beta hydrolase"/>
    <property type="match status" value="1"/>
</dbReference>
<dbReference type="SUPFAM" id="SSF53474">
    <property type="entry name" value="alpha/beta-Hydrolases"/>
    <property type="match status" value="1"/>
</dbReference>
<dbReference type="GO" id="GO:0072330">
    <property type="term" value="P:monocarboxylic acid biosynthetic process"/>
    <property type="evidence" value="ECO:0007669"/>
    <property type="project" value="UniProtKB-ARBA"/>
</dbReference>
<dbReference type="InterPro" id="IPR029058">
    <property type="entry name" value="AB_hydrolase_fold"/>
</dbReference>
<reference evidence="2" key="1">
    <citation type="submission" date="2022-11" db="EMBL/GenBank/DDBJ databases">
        <authorList>
            <person name="Petersen C."/>
        </authorList>
    </citation>
    <scope>NUCLEOTIDE SEQUENCE</scope>
    <source>
        <strain evidence="2">IBT 30069</strain>
    </source>
</reference>
<comment type="caution">
    <text evidence="2">The sequence shown here is derived from an EMBL/GenBank/DDBJ whole genome shotgun (WGS) entry which is preliminary data.</text>
</comment>
<dbReference type="PANTHER" id="PTHR22946">
    <property type="entry name" value="DIENELACTONE HYDROLASE DOMAIN-CONTAINING PROTEIN-RELATED"/>
    <property type="match status" value="1"/>
</dbReference>
<keyword evidence="2" id="KW-0378">Hydrolase</keyword>
<dbReference type="Gene3D" id="1.20.1440.110">
    <property type="entry name" value="acylaminoacyl peptidase"/>
    <property type="match status" value="1"/>
</dbReference>
<proteinExistence type="predicted"/>
<dbReference type="PANTHER" id="PTHR22946:SF12">
    <property type="entry name" value="CONIDIAL PIGMENT BIOSYNTHESIS PROTEIN AYG1 (AFU_ORTHOLOGUE AFUA_2G17550)"/>
    <property type="match status" value="1"/>
</dbReference>
<dbReference type="InterPro" id="IPR000383">
    <property type="entry name" value="Xaa-Pro-like_dom"/>
</dbReference>
<name>A0A9W9GD86_9EURO</name>
<dbReference type="GO" id="GO:0016787">
    <property type="term" value="F:hydrolase activity"/>
    <property type="evidence" value="ECO:0007669"/>
    <property type="project" value="UniProtKB-KW"/>
</dbReference>
<dbReference type="InterPro" id="IPR050261">
    <property type="entry name" value="FrsA_esterase"/>
</dbReference>
<organism evidence="2 3">
    <name type="scientific">Penicillium angulare</name>
    <dbReference type="NCBI Taxonomy" id="116970"/>
    <lineage>
        <taxon>Eukaryota</taxon>
        <taxon>Fungi</taxon>
        <taxon>Dikarya</taxon>
        <taxon>Ascomycota</taxon>
        <taxon>Pezizomycotina</taxon>
        <taxon>Eurotiomycetes</taxon>
        <taxon>Eurotiomycetidae</taxon>
        <taxon>Eurotiales</taxon>
        <taxon>Aspergillaceae</taxon>
        <taxon>Penicillium</taxon>
    </lineage>
</organism>
<evidence type="ECO:0000259" key="1">
    <source>
        <dbReference type="Pfam" id="PF02129"/>
    </source>
</evidence>
<evidence type="ECO:0000313" key="2">
    <source>
        <dbReference type="EMBL" id="KAJ5116666.1"/>
    </source>
</evidence>
<reference evidence="2" key="2">
    <citation type="journal article" date="2023" name="IMA Fungus">
        <title>Comparative genomic study of the Penicillium genus elucidates a diverse pangenome and 15 lateral gene transfer events.</title>
        <authorList>
            <person name="Petersen C."/>
            <person name="Sorensen T."/>
            <person name="Nielsen M.R."/>
            <person name="Sondergaard T.E."/>
            <person name="Sorensen J.L."/>
            <person name="Fitzpatrick D.A."/>
            <person name="Frisvad J.C."/>
            <person name="Nielsen K.L."/>
        </authorList>
    </citation>
    <scope>NUCLEOTIDE SEQUENCE</scope>
    <source>
        <strain evidence="2">IBT 30069</strain>
    </source>
</reference>
<protein>
    <submittedName>
        <fullName evidence="2">Alpha/Beta hydrolase protein</fullName>
    </submittedName>
</protein>
<dbReference type="Pfam" id="PF02129">
    <property type="entry name" value="Peptidase_S15"/>
    <property type="match status" value="1"/>
</dbReference>
<dbReference type="OrthoDB" id="249703at2759"/>
<dbReference type="AlphaFoldDB" id="A0A9W9GD86"/>
<gene>
    <name evidence="2" type="ORF">N7456_001014</name>
</gene>
<dbReference type="GO" id="GO:0017000">
    <property type="term" value="P:antibiotic biosynthetic process"/>
    <property type="evidence" value="ECO:0007669"/>
    <property type="project" value="UniProtKB-ARBA"/>
</dbReference>
<dbReference type="EMBL" id="JAPQKH010000001">
    <property type="protein sequence ID" value="KAJ5116666.1"/>
    <property type="molecule type" value="Genomic_DNA"/>
</dbReference>